<dbReference type="AlphaFoldDB" id="A0A5B7GV87"/>
<proteinExistence type="predicted"/>
<gene>
    <name evidence="2" type="ORF">E2C01_056842</name>
</gene>
<feature type="region of interest" description="Disordered" evidence="1">
    <location>
        <begin position="1"/>
        <end position="47"/>
    </location>
</feature>
<feature type="region of interest" description="Disordered" evidence="1">
    <location>
        <begin position="180"/>
        <end position="235"/>
    </location>
</feature>
<dbReference type="EMBL" id="VSRR010020023">
    <property type="protein sequence ID" value="MPC62752.1"/>
    <property type="molecule type" value="Genomic_DNA"/>
</dbReference>
<evidence type="ECO:0000256" key="1">
    <source>
        <dbReference type="SAM" id="MobiDB-lite"/>
    </source>
</evidence>
<evidence type="ECO:0000313" key="2">
    <source>
        <dbReference type="EMBL" id="MPC62752.1"/>
    </source>
</evidence>
<name>A0A5B7GV87_PORTR</name>
<comment type="caution">
    <text evidence="2">The sequence shown here is derived from an EMBL/GenBank/DDBJ whole genome shotgun (WGS) entry which is preliminary data.</text>
</comment>
<protein>
    <submittedName>
        <fullName evidence="2">Uncharacterized protein</fullName>
    </submittedName>
</protein>
<reference evidence="2 3" key="1">
    <citation type="submission" date="2019-05" db="EMBL/GenBank/DDBJ databases">
        <title>Another draft genome of Portunus trituberculatus and its Hox gene families provides insights of decapod evolution.</title>
        <authorList>
            <person name="Jeong J.-H."/>
            <person name="Song I."/>
            <person name="Kim S."/>
            <person name="Choi T."/>
            <person name="Kim D."/>
            <person name="Ryu S."/>
            <person name="Kim W."/>
        </authorList>
    </citation>
    <scope>NUCLEOTIDE SEQUENCE [LARGE SCALE GENOMIC DNA]</scope>
    <source>
        <tissue evidence="2">Muscle</tissue>
    </source>
</reference>
<feature type="region of interest" description="Disordered" evidence="1">
    <location>
        <begin position="91"/>
        <end position="117"/>
    </location>
</feature>
<keyword evidence="3" id="KW-1185">Reference proteome</keyword>
<evidence type="ECO:0000313" key="3">
    <source>
        <dbReference type="Proteomes" id="UP000324222"/>
    </source>
</evidence>
<feature type="compositionally biased region" description="Basic and acidic residues" evidence="1">
    <location>
        <begin position="1"/>
        <end position="17"/>
    </location>
</feature>
<organism evidence="2 3">
    <name type="scientific">Portunus trituberculatus</name>
    <name type="common">Swimming crab</name>
    <name type="synonym">Neptunus trituberculatus</name>
    <dbReference type="NCBI Taxonomy" id="210409"/>
    <lineage>
        <taxon>Eukaryota</taxon>
        <taxon>Metazoa</taxon>
        <taxon>Ecdysozoa</taxon>
        <taxon>Arthropoda</taxon>
        <taxon>Crustacea</taxon>
        <taxon>Multicrustacea</taxon>
        <taxon>Malacostraca</taxon>
        <taxon>Eumalacostraca</taxon>
        <taxon>Eucarida</taxon>
        <taxon>Decapoda</taxon>
        <taxon>Pleocyemata</taxon>
        <taxon>Brachyura</taxon>
        <taxon>Eubrachyura</taxon>
        <taxon>Portunoidea</taxon>
        <taxon>Portunidae</taxon>
        <taxon>Portuninae</taxon>
        <taxon>Portunus</taxon>
    </lineage>
</organism>
<dbReference type="Proteomes" id="UP000324222">
    <property type="component" value="Unassembled WGS sequence"/>
</dbReference>
<feature type="compositionally biased region" description="Low complexity" evidence="1">
    <location>
        <begin position="19"/>
        <end position="34"/>
    </location>
</feature>
<accession>A0A5B7GV87</accession>
<sequence length="235" mass="25030">MLTSARRELRYRQKDGTDATSYALLASRSSAESAGPKTTPSATFRSLGAGGPVRLANKFALLSDDSVESSERCDGNPLPLTKVTHIVDVHSTPVSPKPMKGLTKQQRGSAESIDLAQLKQSKISSGAYDRESFRDRSAMAALMVSVQPSVTQSVSDRASCDEGAFTMESSNDVVTAVPLGPTVAKSAVRPNPRPPVPGRNSDDSHHSPVGRKAAVHRPSTSQLPVSSRRLIIPLR</sequence>